<comment type="similarity">
    <text evidence="1">Belongs to the SCO1/2 family.</text>
</comment>
<dbReference type="KEGG" id="lvs:LOKVESSMR4R_01350"/>
<dbReference type="PANTHER" id="PTHR12151:SF25">
    <property type="entry name" value="LINALOOL DEHYDRATASE_ISOMERASE DOMAIN-CONTAINING PROTEIN"/>
    <property type="match status" value="1"/>
</dbReference>
<dbReference type="InterPro" id="IPR003782">
    <property type="entry name" value="SCO1/SenC"/>
</dbReference>
<dbReference type="STRING" id="1122181.GCA_000382265_01836"/>
<dbReference type="SUPFAM" id="SSF52833">
    <property type="entry name" value="Thioredoxin-like"/>
    <property type="match status" value="1"/>
</dbReference>
<dbReference type="CDD" id="cd02968">
    <property type="entry name" value="SCO"/>
    <property type="match status" value="1"/>
</dbReference>
<keyword evidence="6" id="KW-1185">Reference proteome</keyword>
<protein>
    <submittedName>
        <fullName evidence="5">SCO1/SenC</fullName>
    </submittedName>
</protein>
<keyword evidence="2 3" id="KW-0186">Copper</keyword>
<keyword evidence="3" id="KW-0479">Metal-binding</keyword>
<gene>
    <name evidence="5" type="ORF">LOKVESSMR4R_01350</name>
</gene>
<organism evidence="5 6">
    <name type="scientific">Yoonia vestfoldensis</name>
    <dbReference type="NCBI Taxonomy" id="245188"/>
    <lineage>
        <taxon>Bacteria</taxon>
        <taxon>Pseudomonadati</taxon>
        <taxon>Pseudomonadota</taxon>
        <taxon>Alphaproteobacteria</taxon>
        <taxon>Rhodobacterales</taxon>
        <taxon>Paracoccaceae</taxon>
        <taxon>Yoonia</taxon>
    </lineage>
</organism>
<evidence type="ECO:0000313" key="5">
    <source>
        <dbReference type="EMBL" id="ARU00670.1"/>
    </source>
</evidence>
<name>A0A1Y0EBA2_9RHOB</name>
<reference evidence="5 6" key="1">
    <citation type="submission" date="2017-05" db="EMBL/GenBank/DDBJ databases">
        <title>Genome Sequence of Loktanella vestfoldensis Strain SMR4r Isolated from a Culture of the Diatom Skeletonema marinoi.</title>
        <authorList>
            <person name="Topel M."/>
            <person name="Pinder M.I.M."/>
            <person name="Johansson O.N."/>
            <person name="Kourtchenko O."/>
            <person name="Godhe A."/>
            <person name="Clarke A.K."/>
        </authorList>
    </citation>
    <scope>NUCLEOTIDE SEQUENCE [LARGE SCALE GENOMIC DNA]</scope>
    <source>
        <strain evidence="5 6">SMR4r</strain>
    </source>
</reference>
<dbReference type="PANTHER" id="PTHR12151">
    <property type="entry name" value="ELECTRON TRANSPORT PROTIN SCO1/SENC FAMILY MEMBER"/>
    <property type="match status" value="1"/>
</dbReference>
<feature type="disulfide bond" description="Redox-active" evidence="4">
    <location>
        <begin position="75"/>
        <end position="79"/>
    </location>
</feature>
<dbReference type="AlphaFoldDB" id="A0A1Y0EBA2"/>
<dbReference type="FunFam" id="3.40.30.10:FF:000013">
    <property type="entry name" value="Blast:Protein SCO1 homolog, mitochondrial"/>
    <property type="match status" value="1"/>
</dbReference>
<dbReference type="Pfam" id="PF02630">
    <property type="entry name" value="SCO1-SenC"/>
    <property type="match status" value="1"/>
</dbReference>
<evidence type="ECO:0000256" key="3">
    <source>
        <dbReference type="PIRSR" id="PIRSR603782-1"/>
    </source>
</evidence>
<evidence type="ECO:0000256" key="4">
    <source>
        <dbReference type="PIRSR" id="PIRSR603782-2"/>
    </source>
</evidence>
<evidence type="ECO:0000313" key="6">
    <source>
        <dbReference type="Proteomes" id="UP000195273"/>
    </source>
</evidence>
<dbReference type="Gene3D" id="3.40.30.10">
    <property type="entry name" value="Glutaredoxin"/>
    <property type="match status" value="1"/>
</dbReference>
<dbReference type="Proteomes" id="UP000195273">
    <property type="component" value="Chromosome"/>
</dbReference>
<keyword evidence="4" id="KW-1015">Disulfide bond</keyword>
<dbReference type="OrthoDB" id="9790194at2"/>
<dbReference type="EMBL" id="CP021431">
    <property type="protein sequence ID" value="ARU00670.1"/>
    <property type="molecule type" value="Genomic_DNA"/>
</dbReference>
<accession>A0A1Y0EBA2</accession>
<evidence type="ECO:0000256" key="1">
    <source>
        <dbReference type="ARBA" id="ARBA00010996"/>
    </source>
</evidence>
<feature type="binding site" evidence="3">
    <location>
        <position position="75"/>
    </location>
    <ligand>
        <name>Cu cation</name>
        <dbReference type="ChEBI" id="CHEBI:23378"/>
    </ligand>
</feature>
<dbReference type="InterPro" id="IPR036249">
    <property type="entry name" value="Thioredoxin-like_sf"/>
</dbReference>
<feature type="binding site" evidence="3">
    <location>
        <position position="163"/>
    </location>
    <ligand>
        <name>Cu cation</name>
        <dbReference type="ChEBI" id="CHEBI:23378"/>
    </ligand>
</feature>
<sequence length="201" mass="21651">MKAIIIGSSVMAIALGLGVYTWQTTQSAPNPCGNTTVAGAAIGGPFELVSETGATVTDRDVITKPTLVYFGYTFCPDVCPLDSMRNAIAADILADQGVDIGTVFISVDPARDTPQVVADFTDNFHDDMIGLTGSPEQVRAASQAYKTYYRVVEGDPEYYLVDHSTQTYLMFPDTGFATFFRRDTPAEQVAEITACFVSQLS</sequence>
<evidence type="ECO:0000256" key="2">
    <source>
        <dbReference type="ARBA" id="ARBA00023008"/>
    </source>
</evidence>
<dbReference type="RefSeq" id="WP_087206873.1">
    <property type="nucleotide sequence ID" value="NZ_CP021431.1"/>
</dbReference>
<feature type="binding site" evidence="3">
    <location>
        <position position="79"/>
    </location>
    <ligand>
        <name>Cu cation</name>
        <dbReference type="ChEBI" id="CHEBI:23378"/>
    </ligand>
</feature>
<dbReference type="GO" id="GO:0046872">
    <property type="term" value="F:metal ion binding"/>
    <property type="evidence" value="ECO:0007669"/>
    <property type="project" value="UniProtKB-KW"/>
</dbReference>
<proteinExistence type="inferred from homology"/>